<organism evidence="2 3">
    <name type="scientific">Corallincola platygyrae</name>
    <dbReference type="NCBI Taxonomy" id="1193278"/>
    <lineage>
        <taxon>Bacteria</taxon>
        <taxon>Pseudomonadati</taxon>
        <taxon>Pseudomonadota</taxon>
        <taxon>Gammaproteobacteria</taxon>
        <taxon>Alteromonadales</taxon>
        <taxon>Psychromonadaceae</taxon>
        <taxon>Corallincola</taxon>
    </lineage>
</organism>
<evidence type="ECO:0000256" key="1">
    <source>
        <dbReference type="SAM" id="Phobius"/>
    </source>
</evidence>
<keyword evidence="1" id="KW-0812">Transmembrane</keyword>
<evidence type="ECO:0000313" key="3">
    <source>
        <dbReference type="Proteomes" id="UP001597380"/>
    </source>
</evidence>
<dbReference type="EMBL" id="JBHUHT010000015">
    <property type="protein sequence ID" value="MFD2097031.1"/>
    <property type="molecule type" value="Genomic_DNA"/>
</dbReference>
<comment type="caution">
    <text evidence="2">The sequence shown here is derived from an EMBL/GenBank/DDBJ whole genome shotgun (WGS) entry which is preliminary data.</text>
</comment>
<keyword evidence="1" id="KW-1133">Transmembrane helix</keyword>
<dbReference type="RefSeq" id="WP_345339608.1">
    <property type="nucleotide sequence ID" value="NZ_BAABLI010000010.1"/>
</dbReference>
<protein>
    <submittedName>
        <fullName evidence="2">Uncharacterized protein</fullName>
    </submittedName>
</protein>
<feature type="transmembrane region" description="Helical" evidence="1">
    <location>
        <begin position="80"/>
        <end position="103"/>
    </location>
</feature>
<gene>
    <name evidence="2" type="ORF">ACFSJ3_13625</name>
</gene>
<accession>A0ABW4XR94</accession>
<name>A0ABW4XR94_9GAMM</name>
<reference evidence="3" key="1">
    <citation type="journal article" date="2019" name="Int. J. Syst. Evol. Microbiol.">
        <title>The Global Catalogue of Microorganisms (GCM) 10K type strain sequencing project: providing services to taxonomists for standard genome sequencing and annotation.</title>
        <authorList>
            <consortium name="The Broad Institute Genomics Platform"/>
            <consortium name="The Broad Institute Genome Sequencing Center for Infectious Disease"/>
            <person name="Wu L."/>
            <person name="Ma J."/>
        </authorList>
    </citation>
    <scope>NUCLEOTIDE SEQUENCE [LARGE SCALE GENOMIC DNA]</scope>
    <source>
        <strain evidence="3">CGMCC 1.10992</strain>
    </source>
</reference>
<feature type="transmembrane region" description="Helical" evidence="1">
    <location>
        <begin position="45"/>
        <end position="68"/>
    </location>
</feature>
<proteinExistence type="predicted"/>
<feature type="transmembrane region" description="Helical" evidence="1">
    <location>
        <begin position="12"/>
        <end position="33"/>
    </location>
</feature>
<sequence length="104" mass="11942">MSYVGRVWRGELPLAVTFFAFHLGGWAALFALGHLFSRILPLTTYAWVSTMLIPIWLCFFVWTLTAIWRSSDLASKWPKMLARGWCIVVFTTLVQTIILPIFFG</sequence>
<keyword evidence="1" id="KW-0472">Membrane</keyword>
<keyword evidence="3" id="KW-1185">Reference proteome</keyword>
<dbReference type="Proteomes" id="UP001597380">
    <property type="component" value="Unassembled WGS sequence"/>
</dbReference>
<evidence type="ECO:0000313" key="2">
    <source>
        <dbReference type="EMBL" id="MFD2097031.1"/>
    </source>
</evidence>